<dbReference type="InterPro" id="IPR050091">
    <property type="entry name" value="PKS_NRPS_Biosynth_Enz"/>
</dbReference>
<evidence type="ECO:0000256" key="4">
    <source>
        <dbReference type="ARBA" id="ARBA00023268"/>
    </source>
</evidence>
<dbReference type="SUPFAM" id="SSF55048">
    <property type="entry name" value="Probable ACP-binding domain of malonyl-CoA ACP transacylase"/>
    <property type="match status" value="1"/>
</dbReference>
<feature type="region of interest" description="Disordered" evidence="6">
    <location>
        <begin position="1663"/>
        <end position="1699"/>
    </location>
</feature>
<dbReference type="InterPro" id="IPR042104">
    <property type="entry name" value="PKS_dehydratase_sf"/>
</dbReference>
<dbReference type="Gene3D" id="3.40.366.10">
    <property type="entry name" value="Malonyl-Coenzyme A Acyl Carrier Protein, domain 2"/>
    <property type="match status" value="2"/>
</dbReference>
<feature type="domain" description="PKS/mFAS DH" evidence="9">
    <location>
        <begin position="1340"/>
        <end position="1655"/>
    </location>
</feature>
<dbReference type="PROSITE" id="PS00606">
    <property type="entry name" value="KS3_1"/>
    <property type="match status" value="1"/>
</dbReference>
<dbReference type="Gene3D" id="3.40.47.10">
    <property type="match status" value="1"/>
</dbReference>
<dbReference type="SUPFAM" id="SSF52151">
    <property type="entry name" value="FabD/lysophospholipase-like"/>
    <property type="match status" value="1"/>
</dbReference>
<gene>
    <name evidence="10" type="ORF">E4U60_002588</name>
</gene>
<keyword evidence="2" id="KW-0597">Phosphoprotein</keyword>
<dbReference type="OrthoDB" id="4947858at2759"/>
<dbReference type="InterPro" id="IPR016036">
    <property type="entry name" value="Malonyl_transacylase_ACP-bd"/>
</dbReference>
<dbReference type="NCBIfam" id="TIGR04532">
    <property type="entry name" value="PT_fungal_PKS"/>
    <property type="match status" value="1"/>
</dbReference>
<organism evidence="10 11">
    <name type="scientific">Claviceps pazoutovae</name>
    <dbReference type="NCBI Taxonomy" id="1649127"/>
    <lineage>
        <taxon>Eukaryota</taxon>
        <taxon>Fungi</taxon>
        <taxon>Dikarya</taxon>
        <taxon>Ascomycota</taxon>
        <taxon>Pezizomycotina</taxon>
        <taxon>Sordariomycetes</taxon>
        <taxon>Hypocreomycetidae</taxon>
        <taxon>Hypocreales</taxon>
        <taxon>Clavicipitaceae</taxon>
        <taxon>Claviceps</taxon>
    </lineage>
</organism>
<dbReference type="Gene3D" id="1.10.1200.10">
    <property type="entry name" value="ACP-like"/>
    <property type="match status" value="2"/>
</dbReference>
<dbReference type="Pfam" id="PF00109">
    <property type="entry name" value="ketoacyl-synt"/>
    <property type="match status" value="1"/>
</dbReference>
<reference evidence="10 11" key="1">
    <citation type="journal article" date="2020" name="bioRxiv">
        <title>Whole genome comparisons of ergot fungi reveals the divergence and evolution of species within the genus Claviceps are the result of varying mechanisms driving genome evolution and host range expansion.</title>
        <authorList>
            <person name="Wyka S.A."/>
            <person name="Mondo S.J."/>
            <person name="Liu M."/>
            <person name="Dettman J."/>
            <person name="Nalam V."/>
            <person name="Broders K.D."/>
        </authorList>
    </citation>
    <scope>NUCLEOTIDE SEQUENCE [LARGE SCALE GENOMIC DNA]</scope>
    <source>
        <strain evidence="10 11">CCC 1485</strain>
    </source>
</reference>
<evidence type="ECO:0000313" key="11">
    <source>
        <dbReference type="Proteomes" id="UP000706124"/>
    </source>
</evidence>
<feature type="active site" description="Proton donor; for dehydratase activity" evidence="5">
    <location>
        <position position="1566"/>
    </location>
</feature>
<dbReference type="InterPro" id="IPR014030">
    <property type="entry name" value="Ketoacyl_synth_N"/>
</dbReference>
<dbReference type="PROSITE" id="PS52004">
    <property type="entry name" value="KS3_2"/>
    <property type="match status" value="1"/>
</dbReference>
<dbReference type="Pfam" id="PF00550">
    <property type="entry name" value="PP-binding"/>
    <property type="match status" value="2"/>
</dbReference>
<dbReference type="Pfam" id="PF16073">
    <property type="entry name" value="SAT"/>
    <property type="match status" value="1"/>
</dbReference>
<dbReference type="Pfam" id="PF00975">
    <property type="entry name" value="Thioesterase"/>
    <property type="match status" value="1"/>
</dbReference>
<evidence type="ECO:0000259" key="9">
    <source>
        <dbReference type="PROSITE" id="PS52019"/>
    </source>
</evidence>
<evidence type="ECO:0000313" key="10">
    <source>
        <dbReference type="EMBL" id="KAG5936376.1"/>
    </source>
</evidence>
<dbReference type="Pfam" id="PF02801">
    <property type="entry name" value="Ketoacyl-synt_C"/>
    <property type="match status" value="1"/>
</dbReference>
<dbReference type="InterPro" id="IPR006162">
    <property type="entry name" value="Ppantetheine_attach_site"/>
</dbReference>
<dbReference type="InterPro" id="IPR030918">
    <property type="entry name" value="PT_fungal_PKS"/>
</dbReference>
<evidence type="ECO:0000256" key="6">
    <source>
        <dbReference type="SAM" id="MobiDB-lite"/>
    </source>
</evidence>
<dbReference type="SUPFAM" id="SSF53901">
    <property type="entry name" value="Thiolase-like"/>
    <property type="match status" value="1"/>
</dbReference>
<sequence>MKLQQHILLFHGESADLVQAVQDLVVRSRTNIQLHTLLADATEVIRQELDAAALYSSDGREGYAGNFEDVLDLTERHADRQCCSHVIEMALLATCQVAELLVFAEADSSILSNNEGLMPIGLGSGLLTAAVAAAAGSTKDILVLGLEAVKVSIHLALAIEETGKNIEDTDASWSRVLSGFTIEDVETYLAEVNSTLHPLSQAYIGQSLLEEVAIFGPPSTLCKLSTTTTAGFKQALPIILSNSPARAPLYGPHLPPVNTSHIVVDHSSLLGERVLKRPLWSSHCALNPIPVNQTLTETFCMAAAQVAHHRSRTDQIIEAVATRFEYTEPDTITVHTLGGSTHLASHVRHELEKLGHTVHLGQRLPLPKPFGNGDGAITGTTSGSVSVSRHEIAVVGMAGRFPESDTLNEFWNLLESGETTHREIPSSRFSVDDFYDPTRTTHNALLAHHGCFIKKPGNFDHRLFNISPREALQMDPVQRMLLMTTYEALEMAGYSPPRSRGDDDSNNCTGRYQQSTQQPRIATYFGQTVDDWKTINDQQGIDTHYLPGVNRSFAPGRIGHYFQWAGGFYSIDTGCSSSATALCLAREALASGECDAAVVGGGTLLNAPEWFAGLSQGGFLSPTGACKTYSDAADGYCRGEGVAVIVLKRIADAVRSNDNVLAVVSGAARNCNAGAGSITYPGEEAQVSLYRRVLRQAGIHPHDVGFVEMHGTGTQAGDKVEMRAVQRVFAPSSEKGQQKRHEPLIVGAVKACMGHSEAAAGVVSLIKAILMLQRNLVPPQPDQPFTLNPNLVPLLGNEIQLGNSQAWHRKGDTPRYILVNNFDAAGGNVSLILHDAPSFAQKVPVTISQLADEQQKGPKHHVVVNSGRTVTALEANKRNLHKYLSENPKTNLANLAYTTTSRRIHQVKREAYVVTSIGDLCTRLQQSLVPDKVSEPASSVVFAFTGQGSQHLGMGSKLFSASRTFRGLIESYQSLCDVQGLDCQLLNVISGGSETQWADKPATECDMQVATVALEIALAKYWQGLGLCPTMLIGHSLGEYAALCIAGVLSVSHALALACERATLISSRCPPGDWGMLAIGLPPSTVQRRLRNVAAFATCEVTCFNGPSSTVVGGPMQALGALEGFLKSDDGSNTPVTRLPVQHGFHTGEMDAILDELEASASRLVFHPPTLPVVSTLLGRVVQPGEQGVFDADYIRRHTRMPVSFMTAVQSCQTQGLINNQTFVVEIGPHPTCVGLIKSCLPGLNLHGYPSLRRGHDDEEFISQCLAAAHCAQLPVSWDAFHRDHDNIGQLSLIANLPTYAFDYKEFWHTYKTGARSADAPPPQQDSPSTAGHLSSTCLHSVLKLCKQQTEVSATFHVDLKDKDLSKAIGGHIVDGVAICPASIFMDMAYTAALFLGKESDGSSAKPLLAECELAELNIGSPLVLRDGVEPPLCVVNAVLDKSTKSVSVRFLSQAKNSKGQTDHGSCIVQISQAIRPATWEWSRMRPLVKARVASLHASLRPRHVHAMDKSLFYKIFSEIVDYSSAFHAVEEATVASDFHDAAFIIQPQAPAVDLGSYTCSPFIIDALIHVAGFLLNADVRKPKHEVHIANHIGSLRILGDLTKDSPFLIYATIREQDLRAGTSLCDVYMTNSQDSIVAICTDICFKKLDRGFFALLTGSTRAQPPARSRDTGSRTTWLKGDTTPSSTPSFTPGSEVASTTRSSISGASDLYDELLEIIAKWSGISVAELQKAMRTNFAELGLDSQMSISILADFQKSTAVELPAAFFTNFPTLDHVRQAIDRQNAEVEEESGRYSRTTGVGEKARVGRINKQRDSKSSPSEKPVPSSTHLLRLVTDALGLQAEDLKPWTKFESVGMDSMMSIRITTSFQQETGIELAAAFFSDHPTVAAAREALDGSPEPNMIEKPPSSYFMPSTSPSITTTSTAQLEMQGLSRQGKIDKAISRAVLIQGDSRSRDAPLFMTTDGSGTVESYIHLSALPNGRRIYALESPFVMTPETFDLSIQEMASIFIRAIRKIQPHGPYLIGGWSAGGIYAYEVAYRLTMQSEKILAYIVLDMRAPSLIPTSIVTVDFVEKLGTFEGINRARDLPQDLSIKERTHLMATCRALAQYDAPAFPVDRRPRHVAVVWARLGLDNRQDGPPAAMGRPGLDIGKALADMTLSEFEQYFNSWFYGRREQFGMNGWETLLGDHIAVHCVDGDHFSMMCPPFSTAVGSVVADTVMIAVGDK</sequence>
<dbReference type="SUPFAM" id="SSF53474">
    <property type="entry name" value="alpha/beta-Hydrolases"/>
    <property type="match status" value="1"/>
</dbReference>
<evidence type="ECO:0000256" key="5">
    <source>
        <dbReference type="PROSITE-ProRule" id="PRU01363"/>
    </source>
</evidence>
<dbReference type="InterPro" id="IPR029058">
    <property type="entry name" value="AB_hydrolase_fold"/>
</dbReference>
<feature type="region of interest" description="C-terminal hotdog fold" evidence="5">
    <location>
        <begin position="1505"/>
        <end position="1655"/>
    </location>
</feature>
<evidence type="ECO:0000256" key="3">
    <source>
        <dbReference type="ARBA" id="ARBA00022679"/>
    </source>
</evidence>
<dbReference type="InterPro" id="IPR016035">
    <property type="entry name" value="Acyl_Trfase/lysoPLipase"/>
</dbReference>
<feature type="region of interest" description="Disordered" evidence="6">
    <location>
        <begin position="1785"/>
        <end position="1829"/>
    </location>
</feature>
<feature type="compositionally biased region" description="Low complexity" evidence="6">
    <location>
        <begin position="1683"/>
        <end position="1695"/>
    </location>
</feature>
<evidence type="ECO:0000256" key="2">
    <source>
        <dbReference type="ARBA" id="ARBA00022553"/>
    </source>
</evidence>
<feature type="region of interest" description="N-terminal hotdog fold" evidence="5">
    <location>
        <begin position="1340"/>
        <end position="1476"/>
    </location>
</feature>
<dbReference type="InterPro" id="IPR018201">
    <property type="entry name" value="Ketoacyl_synth_AS"/>
</dbReference>
<dbReference type="InterPro" id="IPR020841">
    <property type="entry name" value="PKS_Beta-ketoAc_synthase_dom"/>
</dbReference>
<dbReference type="PROSITE" id="PS00012">
    <property type="entry name" value="PHOSPHOPANTETHEINE"/>
    <property type="match status" value="1"/>
</dbReference>
<dbReference type="InterPro" id="IPR009081">
    <property type="entry name" value="PP-bd_ACP"/>
</dbReference>
<dbReference type="InterPro" id="IPR049551">
    <property type="entry name" value="PKS_DH_C"/>
</dbReference>
<dbReference type="SMART" id="SM00825">
    <property type="entry name" value="PKS_KS"/>
    <property type="match status" value="1"/>
</dbReference>
<comment type="caution">
    <text evidence="10">The sequence shown here is derived from an EMBL/GenBank/DDBJ whole genome shotgun (WGS) entry which is preliminary data.</text>
</comment>
<accession>A0A9P7SGP4</accession>
<dbReference type="InterPro" id="IPR014031">
    <property type="entry name" value="Ketoacyl_synth_C"/>
</dbReference>
<keyword evidence="3" id="KW-0808">Transferase</keyword>
<dbReference type="InterPro" id="IPR014043">
    <property type="entry name" value="Acyl_transferase_dom"/>
</dbReference>
<dbReference type="GO" id="GO:0004312">
    <property type="term" value="F:fatty acid synthase activity"/>
    <property type="evidence" value="ECO:0007669"/>
    <property type="project" value="TreeGrafter"/>
</dbReference>
<dbReference type="PANTHER" id="PTHR43775:SF37">
    <property type="entry name" value="SI:DKEY-61P9.11"/>
    <property type="match status" value="1"/>
</dbReference>
<dbReference type="InterPro" id="IPR036736">
    <property type="entry name" value="ACP-like_sf"/>
</dbReference>
<evidence type="ECO:0000259" key="7">
    <source>
        <dbReference type="PROSITE" id="PS50075"/>
    </source>
</evidence>
<dbReference type="Pfam" id="PF14765">
    <property type="entry name" value="PS-DH"/>
    <property type="match status" value="1"/>
</dbReference>
<feature type="compositionally biased region" description="Low complexity" evidence="6">
    <location>
        <begin position="1818"/>
        <end position="1828"/>
    </location>
</feature>
<dbReference type="PROSITE" id="PS52019">
    <property type="entry name" value="PKS_MFAS_DH"/>
    <property type="match status" value="1"/>
</dbReference>
<dbReference type="GO" id="GO:0031177">
    <property type="term" value="F:phosphopantetheine binding"/>
    <property type="evidence" value="ECO:0007669"/>
    <property type="project" value="InterPro"/>
</dbReference>
<dbReference type="CDD" id="cd00833">
    <property type="entry name" value="PKS"/>
    <property type="match status" value="1"/>
</dbReference>
<dbReference type="Proteomes" id="UP000706124">
    <property type="component" value="Unassembled WGS sequence"/>
</dbReference>
<feature type="active site" description="Proton acceptor; for dehydratase activity" evidence="5">
    <location>
        <position position="1372"/>
    </location>
</feature>
<keyword evidence="4" id="KW-0511">Multifunctional enzyme</keyword>
<dbReference type="InterPro" id="IPR049900">
    <property type="entry name" value="PKS_mFAS_DH"/>
</dbReference>
<feature type="domain" description="Carrier" evidence="7">
    <location>
        <begin position="1709"/>
        <end position="1785"/>
    </location>
</feature>
<name>A0A9P7SGP4_9HYPO</name>
<dbReference type="PANTHER" id="PTHR43775">
    <property type="entry name" value="FATTY ACID SYNTHASE"/>
    <property type="match status" value="1"/>
</dbReference>
<dbReference type="GO" id="GO:0004315">
    <property type="term" value="F:3-oxoacyl-[acyl-carrier-protein] synthase activity"/>
    <property type="evidence" value="ECO:0007669"/>
    <property type="project" value="InterPro"/>
</dbReference>
<protein>
    <submittedName>
        <fullName evidence="10">Type I Iterative PKS</fullName>
    </submittedName>
</protein>
<dbReference type="PROSITE" id="PS50075">
    <property type="entry name" value="CARRIER"/>
    <property type="match status" value="2"/>
</dbReference>
<dbReference type="Gene3D" id="3.10.129.110">
    <property type="entry name" value="Polyketide synthase dehydratase"/>
    <property type="match status" value="1"/>
</dbReference>
<feature type="domain" description="Ketosynthase family 3 (KS3)" evidence="8">
    <location>
        <begin position="389"/>
        <end position="835"/>
    </location>
</feature>
<dbReference type="GO" id="GO:0006633">
    <property type="term" value="P:fatty acid biosynthetic process"/>
    <property type="evidence" value="ECO:0007669"/>
    <property type="project" value="InterPro"/>
</dbReference>
<keyword evidence="1" id="KW-0596">Phosphopantetheine</keyword>
<dbReference type="Pfam" id="PF22621">
    <property type="entry name" value="CurL-like_PKS_C"/>
    <property type="match status" value="1"/>
</dbReference>
<dbReference type="SMART" id="SM00823">
    <property type="entry name" value="PKS_PP"/>
    <property type="match status" value="2"/>
</dbReference>
<dbReference type="SUPFAM" id="SSF47336">
    <property type="entry name" value="ACP-like"/>
    <property type="match status" value="2"/>
</dbReference>
<keyword evidence="11" id="KW-1185">Reference proteome</keyword>
<dbReference type="InterPro" id="IPR020806">
    <property type="entry name" value="PKS_PP-bd"/>
</dbReference>
<dbReference type="SMART" id="SM00827">
    <property type="entry name" value="PKS_AT"/>
    <property type="match status" value="1"/>
</dbReference>
<dbReference type="Pfam" id="PF00698">
    <property type="entry name" value="Acyl_transf_1"/>
    <property type="match status" value="1"/>
</dbReference>
<feature type="domain" description="Carrier" evidence="7">
    <location>
        <begin position="1825"/>
        <end position="1899"/>
    </location>
</feature>
<dbReference type="EMBL" id="SRPO01000219">
    <property type="protein sequence ID" value="KAG5936376.1"/>
    <property type="molecule type" value="Genomic_DNA"/>
</dbReference>
<dbReference type="InterPro" id="IPR016039">
    <property type="entry name" value="Thiolase-like"/>
</dbReference>
<evidence type="ECO:0000256" key="1">
    <source>
        <dbReference type="ARBA" id="ARBA00022450"/>
    </source>
</evidence>
<dbReference type="Gene3D" id="3.40.50.1820">
    <property type="entry name" value="alpha/beta hydrolase"/>
    <property type="match status" value="1"/>
</dbReference>
<proteinExistence type="predicted"/>
<feature type="compositionally biased region" description="Basic and acidic residues" evidence="6">
    <location>
        <begin position="1785"/>
        <end position="1794"/>
    </location>
</feature>
<dbReference type="InterPro" id="IPR032088">
    <property type="entry name" value="SAT"/>
</dbReference>
<dbReference type="InterPro" id="IPR001031">
    <property type="entry name" value="Thioesterase"/>
</dbReference>
<dbReference type="GO" id="GO:0044550">
    <property type="term" value="P:secondary metabolite biosynthetic process"/>
    <property type="evidence" value="ECO:0007669"/>
    <property type="project" value="TreeGrafter"/>
</dbReference>
<evidence type="ECO:0000259" key="8">
    <source>
        <dbReference type="PROSITE" id="PS52004"/>
    </source>
</evidence>
<dbReference type="Gene3D" id="3.30.70.3290">
    <property type="match status" value="1"/>
</dbReference>
<dbReference type="InterPro" id="IPR001227">
    <property type="entry name" value="Ac_transferase_dom_sf"/>
</dbReference>